<dbReference type="Proteomes" id="UP001059912">
    <property type="component" value="Chromosome 2"/>
</dbReference>
<dbReference type="RefSeq" id="WP_005534859.1">
    <property type="nucleotide sequence ID" value="NZ_CP050465.1"/>
</dbReference>
<organism evidence="2 3">
    <name type="scientific">Vibrio campbellii</name>
    <dbReference type="NCBI Taxonomy" id="680"/>
    <lineage>
        <taxon>Bacteria</taxon>
        <taxon>Pseudomonadati</taxon>
        <taxon>Pseudomonadota</taxon>
        <taxon>Gammaproteobacteria</taxon>
        <taxon>Vibrionales</taxon>
        <taxon>Vibrionaceae</taxon>
        <taxon>Vibrio</taxon>
    </lineage>
</organism>
<dbReference type="EMBL" id="CP050471">
    <property type="protein sequence ID" value="UTZ34497.1"/>
    <property type="molecule type" value="Genomic_DNA"/>
</dbReference>
<feature type="region of interest" description="Disordered" evidence="1">
    <location>
        <begin position="17"/>
        <end position="39"/>
    </location>
</feature>
<accession>A0ABY5IN86</accession>
<sequence>MKNLLIVTTIFALYGCGGGDSASSPSYQNPYNSDGSRKDTYSSCQIIESSSPYADEREKDLKQCWSEYGYGYPTKAAAFTWCEGKIKTYMAQEYGFFSHDVKYLVSTEYCKL</sequence>
<keyword evidence="3" id="KW-1185">Reference proteome</keyword>
<reference evidence="2" key="1">
    <citation type="submission" date="2020-03" db="EMBL/GenBank/DDBJ databases">
        <title>Five strains of Vibrio campbellii isolated from Mariana Trench.</title>
        <authorList>
            <person name="Liang J."/>
            <person name="Zhang X.-H."/>
        </authorList>
    </citation>
    <scope>NUCLEOTIDE SEQUENCE</scope>
    <source>
        <strain evidence="2">LJC013</strain>
    </source>
</reference>
<proteinExistence type="predicted"/>
<evidence type="ECO:0008006" key="4">
    <source>
        <dbReference type="Google" id="ProtNLM"/>
    </source>
</evidence>
<feature type="compositionally biased region" description="Polar residues" evidence="1">
    <location>
        <begin position="21"/>
        <end position="34"/>
    </location>
</feature>
<evidence type="ECO:0000256" key="1">
    <source>
        <dbReference type="SAM" id="MobiDB-lite"/>
    </source>
</evidence>
<gene>
    <name evidence="2" type="ORF">HB762_25430</name>
</gene>
<dbReference type="PROSITE" id="PS51257">
    <property type="entry name" value="PROKAR_LIPOPROTEIN"/>
    <property type="match status" value="1"/>
</dbReference>
<evidence type="ECO:0000313" key="3">
    <source>
        <dbReference type="Proteomes" id="UP001059912"/>
    </source>
</evidence>
<name>A0ABY5IN86_9VIBR</name>
<evidence type="ECO:0000313" key="2">
    <source>
        <dbReference type="EMBL" id="UTZ34497.1"/>
    </source>
</evidence>
<protein>
    <recommendedName>
        <fullName evidence="4">Lipoprotein</fullName>
    </recommendedName>
</protein>